<dbReference type="PROSITE" id="PS51094">
    <property type="entry name" value="PTS_EIIA_TYPE_2"/>
    <property type="match status" value="1"/>
</dbReference>
<comment type="caution">
    <text evidence="2">The sequence shown here is derived from an EMBL/GenBank/DDBJ whole genome shotgun (WGS) entry which is preliminary data.</text>
</comment>
<dbReference type="CDD" id="cd00211">
    <property type="entry name" value="PTS_IIA_fru"/>
    <property type="match status" value="1"/>
</dbReference>
<dbReference type="PANTHER" id="PTHR47738">
    <property type="entry name" value="PTS SYSTEM FRUCTOSE-LIKE EIIA COMPONENT-RELATED"/>
    <property type="match status" value="1"/>
</dbReference>
<sequence length="150" mass="16944">MSEQMINQLTNIHLIKNNLQANNKKELFEELAQMLLENNRINNKEAFLIDLEAREAMSVTSMDGIAYPHSKSKAVTEPAIAVGVKRDGIDYGDEEGIKPTVFFMIASPDNGADHHIYVLQELFGKFSDEFITDIHDAKNENEILDILIHS</sequence>
<dbReference type="InterPro" id="IPR002178">
    <property type="entry name" value="PTS_EIIA_type-2_dom"/>
</dbReference>
<dbReference type="Proteomes" id="UP000004827">
    <property type="component" value="Unassembled WGS sequence"/>
</dbReference>
<evidence type="ECO:0000313" key="3">
    <source>
        <dbReference type="Proteomes" id="UP000004827"/>
    </source>
</evidence>
<dbReference type="Gene3D" id="3.40.930.10">
    <property type="entry name" value="Mannitol-specific EII, Chain A"/>
    <property type="match status" value="1"/>
</dbReference>
<organism evidence="2 3">
    <name type="scientific">Vibrio mimicus VM603</name>
    <dbReference type="NCBI Taxonomy" id="671074"/>
    <lineage>
        <taxon>Bacteria</taxon>
        <taxon>Pseudomonadati</taxon>
        <taxon>Pseudomonadota</taxon>
        <taxon>Gammaproteobacteria</taxon>
        <taxon>Vibrionales</taxon>
        <taxon>Vibrionaceae</taxon>
        <taxon>Vibrio</taxon>
    </lineage>
</organism>
<accession>D2YHH6</accession>
<evidence type="ECO:0000259" key="1">
    <source>
        <dbReference type="PROSITE" id="PS51094"/>
    </source>
</evidence>
<name>D2YHH6_VIBMI</name>
<gene>
    <name evidence="2" type="primary">frvA</name>
    <name evidence="2" type="ORF">VMB_29730</name>
</gene>
<keyword evidence="2" id="KW-0808">Transferase</keyword>
<dbReference type="EMBL" id="ACYU01000160">
    <property type="protein sequence ID" value="EEW05854.1"/>
    <property type="molecule type" value="Genomic_DNA"/>
</dbReference>
<dbReference type="AlphaFoldDB" id="D2YHH6"/>
<dbReference type="GO" id="GO:0016740">
    <property type="term" value="F:transferase activity"/>
    <property type="evidence" value="ECO:0007669"/>
    <property type="project" value="UniProtKB-KW"/>
</dbReference>
<dbReference type="PANTHER" id="PTHR47738:SF2">
    <property type="entry name" value="PTS SYSTEM FRUCTOSE-LIKE EIIA COMPONENT"/>
    <property type="match status" value="1"/>
</dbReference>
<dbReference type="Pfam" id="PF00359">
    <property type="entry name" value="PTS_EIIA_2"/>
    <property type="match status" value="1"/>
</dbReference>
<proteinExistence type="predicted"/>
<dbReference type="SUPFAM" id="SSF55804">
    <property type="entry name" value="Phoshotransferase/anion transport protein"/>
    <property type="match status" value="1"/>
</dbReference>
<reference evidence="2 3" key="1">
    <citation type="journal article" date="2009" name="BMC Evol. Biol.">
        <title>Genomic taxonomy of Vibrios.</title>
        <authorList>
            <person name="Thompson C.C."/>
            <person name="Vicente A.C."/>
            <person name="Souza R.C."/>
            <person name="Vasconcelos A.T."/>
            <person name="Vesth T."/>
            <person name="Alves N.Jr."/>
            <person name="Ussery D.W."/>
            <person name="Iida T."/>
            <person name="Thompson F.L."/>
        </authorList>
    </citation>
    <scope>NUCLEOTIDE SEQUENCE [LARGE SCALE GENOMIC DNA]</scope>
    <source>
        <strain evidence="2 3">VM603</strain>
    </source>
</reference>
<protein>
    <submittedName>
        <fullName evidence="2">Phosphotransferase system mannitol/fructose-specific IIA</fullName>
    </submittedName>
</protein>
<dbReference type="InterPro" id="IPR016152">
    <property type="entry name" value="PTrfase/Anion_transptr"/>
</dbReference>
<evidence type="ECO:0000313" key="2">
    <source>
        <dbReference type="EMBL" id="EEW05854.1"/>
    </source>
</evidence>
<dbReference type="InterPro" id="IPR051541">
    <property type="entry name" value="PTS_SugarTrans_NitroReg"/>
</dbReference>
<feature type="domain" description="PTS EIIA type-2" evidence="1">
    <location>
        <begin position="8"/>
        <end position="150"/>
    </location>
</feature>